<dbReference type="InterPro" id="IPR011042">
    <property type="entry name" value="6-blade_b-propeller_TolB-like"/>
</dbReference>
<keyword evidence="1" id="KW-0863">Zinc-finger</keyword>
<dbReference type="AlphaFoldDB" id="A0A8S3QKW7"/>
<dbReference type="PANTHER" id="PTHR25462">
    <property type="entry name" value="BONUS, ISOFORM C-RELATED"/>
    <property type="match status" value="1"/>
</dbReference>
<feature type="domain" description="B box-type" evidence="2">
    <location>
        <begin position="65"/>
        <end position="96"/>
    </location>
</feature>
<evidence type="ECO:0000259" key="2">
    <source>
        <dbReference type="PROSITE" id="PS50119"/>
    </source>
</evidence>
<dbReference type="GO" id="GO:0008270">
    <property type="term" value="F:zinc ion binding"/>
    <property type="evidence" value="ECO:0007669"/>
    <property type="project" value="UniProtKB-KW"/>
</dbReference>
<evidence type="ECO:0000313" key="3">
    <source>
        <dbReference type="EMBL" id="CAG2195096.1"/>
    </source>
</evidence>
<reference evidence="3" key="1">
    <citation type="submission" date="2021-03" db="EMBL/GenBank/DDBJ databases">
        <authorList>
            <person name="Bekaert M."/>
        </authorList>
    </citation>
    <scope>NUCLEOTIDE SEQUENCE</scope>
</reference>
<keyword evidence="1" id="KW-0479">Metal-binding</keyword>
<sequence>MDSNHKSCSICDRRHISKPSTDWCSECNQALCTDCKEYHSLLNISRNHMTIPIAKYDELRTSILSIGNICEDHRERYHLYCQTHDKLLCHTCIEDHSECNDIKSIDKIAKNIKTSESFNEVRMSLEDLETNIDKMILEVQSNCTSIKDCPEIVSHQMCEIRTKINKHLDTLDIRLKEELSKHKNVAENDMQLTLKHLDEKKLNTARKQTQMEDITKYASDVQTFLGLRSLSSDVIADESFLRSLLENGSLDKVKIEFELDESIASFSNVISKFGLVQLKKIPGNFCLESQKGKQAQTIEKLNTIEDIFVKFVHSITTKADSIYGCEFLPDGNIVICNYPTSGIDYICVFNSNGSSLKTIPVQPNYAYDVVAMDKHIVAVTSPRKRKNRIVSINTQNKEMTIIETEHQCYSVTFNDGKFQTISSNLGIITIDAKNGKTMSTIQIDLSWKASLTSFESKLYVCDPILNTVSCCDMEGNNIWSFKDDAVIKKPGGIAVDGMGNVYVTNEDMHNVIVISPDGNQTRQLLSQSDGLKKPRAIQYNRRQNRLMVANNSEKAFLFDISHST</sequence>
<dbReference type="SMART" id="SM00336">
    <property type="entry name" value="BBOX"/>
    <property type="match status" value="2"/>
</dbReference>
<proteinExistence type="predicted"/>
<dbReference type="GO" id="GO:0061630">
    <property type="term" value="F:ubiquitin protein ligase activity"/>
    <property type="evidence" value="ECO:0007669"/>
    <property type="project" value="TreeGrafter"/>
</dbReference>
<gene>
    <name evidence="3" type="ORF">MEDL_10086</name>
</gene>
<dbReference type="OrthoDB" id="6121418at2759"/>
<comment type="caution">
    <text evidence="3">The sequence shown here is derived from an EMBL/GenBank/DDBJ whole genome shotgun (WGS) entry which is preliminary data.</text>
</comment>
<dbReference type="InterPro" id="IPR000315">
    <property type="entry name" value="Znf_B-box"/>
</dbReference>
<accession>A0A8S3QKW7</accession>
<name>A0A8S3QKW7_MYTED</name>
<organism evidence="3 4">
    <name type="scientific">Mytilus edulis</name>
    <name type="common">Blue mussel</name>
    <dbReference type="NCBI Taxonomy" id="6550"/>
    <lineage>
        <taxon>Eukaryota</taxon>
        <taxon>Metazoa</taxon>
        <taxon>Spiralia</taxon>
        <taxon>Lophotrochozoa</taxon>
        <taxon>Mollusca</taxon>
        <taxon>Bivalvia</taxon>
        <taxon>Autobranchia</taxon>
        <taxon>Pteriomorphia</taxon>
        <taxon>Mytilida</taxon>
        <taxon>Mytiloidea</taxon>
        <taxon>Mytilidae</taxon>
        <taxon>Mytilinae</taxon>
        <taxon>Mytilus</taxon>
    </lineage>
</organism>
<dbReference type="PANTHER" id="PTHR25462:SF291">
    <property type="entry name" value="E3 UBIQUITIN-PROTEIN LIGASE TRIM45"/>
    <property type="match status" value="1"/>
</dbReference>
<keyword evidence="1" id="KW-0862">Zinc</keyword>
<dbReference type="InterPro" id="IPR047153">
    <property type="entry name" value="TRIM45/56/19-like"/>
</dbReference>
<dbReference type="Gene3D" id="2.120.10.30">
    <property type="entry name" value="TolB, C-terminal domain"/>
    <property type="match status" value="1"/>
</dbReference>
<dbReference type="Gene3D" id="3.30.160.60">
    <property type="entry name" value="Classic Zinc Finger"/>
    <property type="match status" value="1"/>
</dbReference>
<dbReference type="EMBL" id="CAJPWZ010000505">
    <property type="protein sequence ID" value="CAG2195096.1"/>
    <property type="molecule type" value="Genomic_DNA"/>
</dbReference>
<dbReference type="SUPFAM" id="SSF63825">
    <property type="entry name" value="YWTD domain"/>
    <property type="match status" value="1"/>
</dbReference>
<evidence type="ECO:0000313" key="4">
    <source>
        <dbReference type="Proteomes" id="UP000683360"/>
    </source>
</evidence>
<dbReference type="Proteomes" id="UP000683360">
    <property type="component" value="Unassembled WGS sequence"/>
</dbReference>
<dbReference type="SUPFAM" id="SSF57845">
    <property type="entry name" value="B-box zinc-binding domain"/>
    <property type="match status" value="1"/>
</dbReference>
<feature type="domain" description="B box-type" evidence="2">
    <location>
        <begin position="6"/>
        <end position="53"/>
    </location>
</feature>
<dbReference type="CDD" id="cd19757">
    <property type="entry name" value="Bbox1"/>
    <property type="match status" value="1"/>
</dbReference>
<evidence type="ECO:0000256" key="1">
    <source>
        <dbReference type="PROSITE-ProRule" id="PRU00024"/>
    </source>
</evidence>
<dbReference type="PROSITE" id="PS50119">
    <property type="entry name" value="ZF_BBOX"/>
    <property type="match status" value="2"/>
</dbReference>
<keyword evidence="4" id="KW-1185">Reference proteome</keyword>
<protein>
    <recommendedName>
        <fullName evidence="2">B box-type domain-containing protein</fullName>
    </recommendedName>
</protein>